<evidence type="ECO:0000313" key="2">
    <source>
        <dbReference type="Proteomes" id="UP000815325"/>
    </source>
</evidence>
<gene>
    <name evidence="1" type="ORF">DUNSADRAFT_7229</name>
</gene>
<sequence length="86" mass="9510">MQLQAQQAGKLHCWGRSNAARRMCIRASAQEQQQQPMTKSAGGRMTYRPQSFEEMVDDAAGSVKEGIAAGLTRMEVEFPPLPTQLD</sequence>
<reference evidence="1" key="1">
    <citation type="submission" date="2017-08" db="EMBL/GenBank/DDBJ databases">
        <authorList>
            <person name="Polle J.E."/>
            <person name="Barry K."/>
            <person name="Cushman J."/>
            <person name="Schmutz J."/>
            <person name="Tran D."/>
            <person name="Hathwaick L.T."/>
            <person name="Yim W.C."/>
            <person name="Jenkins J."/>
            <person name="Mckie-Krisberg Z.M."/>
            <person name="Prochnik S."/>
            <person name="Lindquist E."/>
            <person name="Dockter R.B."/>
            <person name="Adam C."/>
            <person name="Molina H."/>
            <person name="Bunkerborg J."/>
            <person name="Jin E."/>
            <person name="Buchheim M."/>
            <person name="Magnuson J."/>
        </authorList>
    </citation>
    <scope>NUCLEOTIDE SEQUENCE</scope>
    <source>
        <strain evidence="1">CCAP 19/18</strain>
    </source>
</reference>
<dbReference type="EMBL" id="MU072078">
    <property type="protein sequence ID" value="KAF5825741.1"/>
    <property type="molecule type" value="Genomic_DNA"/>
</dbReference>
<feature type="non-terminal residue" evidence="1">
    <location>
        <position position="86"/>
    </location>
</feature>
<evidence type="ECO:0000313" key="1">
    <source>
        <dbReference type="EMBL" id="KAF5825741.1"/>
    </source>
</evidence>
<organism evidence="1 2">
    <name type="scientific">Dunaliella salina</name>
    <name type="common">Green alga</name>
    <name type="synonym">Protococcus salinus</name>
    <dbReference type="NCBI Taxonomy" id="3046"/>
    <lineage>
        <taxon>Eukaryota</taxon>
        <taxon>Viridiplantae</taxon>
        <taxon>Chlorophyta</taxon>
        <taxon>core chlorophytes</taxon>
        <taxon>Chlorophyceae</taxon>
        <taxon>CS clade</taxon>
        <taxon>Chlamydomonadales</taxon>
        <taxon>Dunaliellaceae</taxon>
        <taxon>Dunaliella</taxon>
    </lineage>
</organism>
<name>A0ABQ7FTF8_DUNSA</name>
<proteinExistence type="predicted"/>
<keyword evidence="2" id="KW-1185">Reference proteome</keyword>
<protein>
    <submittedName>
        <fullName evidence="1">Uncharacterized protein</fullName>
    </submittedName>
</protein>
<dbReference type="Proteomes" id="UP000815325">
    <property type="component" value="Unassembled WGS sequence"/>
</dbReference>
<comment type="caution">
    <text evidence="1">The sequence shown here is derived from an EMBL/GenBank/DDBJ whole genome shotgun (WGS) entry which is preliminary data.</text>
</comment>
<accession>A0ABQ7FTF8</accession>